<evidence type="ECO:0000313" key="4">
    <source>
        <dbReference type="Proteomes" id="UP001381003"/>
    </source>
</evidence>
<keyword evidence="4" id="KW-1185">Reference proteome</keyword>
<protein>
    <recommendedName>
        <fullName evidence="2">Phosphotyrosine protein phosphatase I domain-containing protein</fullName>
    </recommendedName>
</protein>
<dbReference type="EMBL" id="CP104874">
    <property type="protein sequence ID" value="WWF06220.1"/>
    <property type="molecule type" value="Genomic_DNA"/>
</dbReference>
<dbReference type="Pfam" id="PF21234">
    <property type="entry name" value="Phosphatase-like_N"/>
    <property type="match status" value="1"/>
</dbReference>
<proteinExistence type="predicted"/>
<dbReference type="SMART" id="SM00226">
    <property type="entry name" value="LMWPc"/>
    <property type="match status" value="1"/>
</dbReference>
<dbReference type="InterPro" id="IPR036196">
    <property type="entry name" value="Ptyr_pPase_sf"/>
</dbReference>
<accession>A0ABZ2FIT9</accession>
<keyword evidence="1" id="KW-0059">Arsenical resistance</keyword>
<dbReference type="Proteomes" id="UP001381003">
    <property type="component" value="Chromosome"/>
</dbReference>
<gene>
    <name evidence="3" type="ORF">N5P18_04925</name>
</gene>
<dbReference type="Gene3D" id="3.40.50.2300">
    <property type="match status" value="1"/>
</dbReference>
<reference evidence="3 4" key="1">
    <citation type="submission" date="2022-09" db="EMBL/GenBank/DDBJ databases">
        <title>Complete genome sequence of Janibacter terrae strain COS04-44, PCL-degrading bacteria isolated from oil spilled coast.</title>
        <authorList>
            <person name="Park H."/>
            <person name="Kim J.Y."/>
            <person name="An S.H."/>
            <person name="Lee C.M."/>
            <person name="Weon H.-Y."/>
        </authorList>
    </citation>
    <scope>NUCLEOTIDE SEQUENCE [LARGE SCALE GENOMIC DNA]</scope>
    <source>
        <strain evidence="3 4">COS04-44</strain>
    </source>
</reference>
<dbReference type="SUPFAM" id="SSF52788">
    <property type="entry name" value="Phosphotyrosine protein phosphatases I"/>
    <property type="match status" value="1"/>
</dbReference>
<sequence>MPTTHERDREFERIVDELHDRYAGTFTRDEVAQIVGDSRARLERTATVDTYLPVLAQRFARDRLRSIARSRGSAERGTTHLLFVCNGNAGRSQMASAFTEAIGEGRYVASSAGLDPLDAVLPDVRAAMREKGIELPEAYPKPITDDVFSAADVVVGLGVAENDLPVARHKVLWDIPPVIDRSPAQVRAARDDIEARVRGLVADLDLDVGGDARP</sequence>
<name>A0ABZ2FIT9_9MICO</name>
<dbReference type="InterPro" id="IPR048716">
    <property type="entry name" value="Phosphatase-like_N"/>
</dbReference>
<dbReference type="PANTHER" id="PTHR43428:SF1">
    <property type="entry name" value="ARSENATE REDUCTASE"/>
    <property type="match status" value="1"/>
</dbReference>
<dbReference type="Gene3D" id="1.10.8.1060">
    <property type="entry name" value="Corynebacterium glutamicum thioredoxin-dependent arsenate reductase, N-terminal domain"/>
    <property type="match status" value="1"/>
</dbReference>
<dbReference type="Pfam" id="PF01451">
    <property type="entry name" value="LMWPc"/>
    <property type="match status" value="1"/>
</dbReference>
<feature type="domain" description="Phosphotyrosine protein phosphatase I" evidence="2">
    <location>
        <begin position="79"/>
        <end position="203"/>
    </location>
</feature>
<evidence type="ECO:0000256" key="1">
    <source>
        <dbReference type="ARBA" id="ARBA00022849"/>
    </source>
</evidence>
<evidence type="ECO:0000259" key="2">
    <source>
        <dbReference type="SMART" id="SM00226"/>
    </source>
</evidence>
<dbReference type="RefSeq" id="WP_338538877.1">
    <property type="nucleotide sequence ID" value="NZ_CP104874.1"/>
</dbReference>
<organism evidence="3 4">
    <name type="scientific">Janibacter terrae</name>
    <dbReference type="NCBI Taxonomy" id="103817"/>
    <lineage>
        <taxon>Bacteria</taxon>
        <taxon>Bacillati</taxon>
        <taxon>Actinomycetota</taxon>
        <taxon>Actinomycetes</taxon>
        <taxon>Micrococcales</taxon>
        <taxon>Intrasporangiaceae</taxon>
        <taxon>Janibacter</taxon>
    </lineage>
</organism>
<dbReference type="PANTHER" id="PTHR43428">
    <property type="entry name" value="ARSENATE REDUCTASE"/>
    <property type="match status" value="1"/>
</dbReference>
<evidence type="ECO:0000313" key="3">
    <source>
        <dbReference type="EMBL" id="WWF06220.1"/>
    </source>
</evidence>
<dbReference type="InterPro" id="IPR023485">
    <property type="entry name" value="Ptyr_pPase"/>
</dbReference>
<dbReference type="NCBIfam" id="NF046112">
    <property type="entry name" value="MSMEG_6209_Nter"/>
    <property type="match status" value="1"/>
</dbReference>